<evidence type="ECO:0008006" key="13">
    <source>
        <dbReference type="Google" id="ProtNLM"/>
    </source>
</evidence>
<keyword evidence="4 10" id="KW-0812">Transmembrane</keyword>
<evidence type="ECO:0000256" key="10">
    <source>
        <dbReference type="SAM" id="Phobius"/>
    </source>
</evidence>
<dbReference type="InterPro" id="IPR027417">
    <property type="entry name" value="P-loop_NTPase"/>
</dbReference>
<evidence type="ECO:0000313" key="11">
    <source>
        <dbReference type="EMBL" id="GMI28290.1"/>
    </source>
</evidence>
<dbReference type="PANTHER" id="PTHR12129:SF15">
    <property type="entry name" value="URONYL 2-SULFOTRANSFERASE"/>
    <property type="match status" value="1"/>
</dbReference>
<dbReference type="InterPro" id="IPR007734">
    <property type="entry name" value="Heparan_SO4_2-O-STrfase"/>
</dbReference>
<protein>
    <recommendedName>
        <fullName evidence="13">Sulfotransferase</fullName>
    </recommendedName>
</protein>
<gene>
    <name evidence="11" type="ORF">TeGR_g12921</name>
</gene>
<evidence type="ECO:0000256" key="4">
    <source>
        <dbReference type="ARBA" id="ARBA00022692"/>
    </source>
</evidence>
<reference evidence="11 12" key="1">
    <citation type="journal article" date="2023" name="Commun. Biol.">
        <title>Genome analysis of Parmales, the sister group of diatoms, reveals the evolutionary specialization of diatoms from phago-mixotrophs to photoautotrophs.</title>
        <authorList>
            <person name="Ban H."/>
            <person name="Sato S."/>
            <person name="Yoshikawa S."/>
            <person name="Yamada K."/>
            <person name="Nakamura Y."/>
            <person name="Ichinomiya M."/>
            <person name="Sato N."/>
            <person name="Blanc-Mathieu R."/>
            <person name="Endo H."/>
            <person name="Kuwata A."/>
            <person name="Ogata H."/>
        </authorList>
    </citation>
    <scope>NUCLEOTIDE SEQUENCE [LARGE SCALE GENOMIC DNA]</scope>
</reference>
<comment type="subcellular location">
    <subcellularLocation>
        <location evidence="1">Golgi apparatus membrane</location>
        <topology evidence="1">Single-pass type II membrane protein</topology>
    </subcellularLocation>
</comment>
<dbReference type="InterPro" id="IPR005331">
    <property type="entry name" value="Sulfotransferase"/>
</dbReference>
<sequence length="449" mass="49268">MANLASLSSTQCAVLLIILFPLLFFIFTHSFHTYLRPLLLPTSMPFQSNGLCAGICSLPASTPDVNIFHPPCTPIDPLSVFFLRIPKAASTRLLTLSERARTTKGYLLQEFPDFPDAVAAAADEKAWDVRRQVTPLEVRDKYFRGVTAKIGLHAVTGGGRRGGFVGLPGFSKPPPPAADAGPVPRTDDQDRVLRTLFYGHLFLPDFPTSRHFSKAEHEHLTPAVISAVRDPIARMASAYNYVREGARSEAHQAAIRENRGNEALGECVVDDECSERNQLRRSCSTQALYFCGDHKECTVHWHLVTDDDYEEKTAKMLARALRNLEEKVLVTVVAEEMDLSMELLERLLPTYFEGVAAESKALDAETALRRKEEGAGGGFERDRGGGGKARAVNIASPYRKPSAAEKQIIVDKGICHADYIIWERARQLLLERAGTCGFEGGGGGAGGEL</sequence>
<comment type="caution">
    <text evidence="11">The sequence shown here is derived from an EMBL/GenBank/DDBJ whole genome shotgun (WGS) entry which is preliminary data.</text>
</comment>
<dbReference type="EMBL" id="BRYB01000350">
    <property type="protein sequence ID" value="GMI28290.1"/>
    <property type="molecule type" value="Genomic_DNA"/>
</dbReference>
<evidence type="ECO:0000256" key="9">
    <source>
        <dbReference type="ARBA" id="ARBA00023180"/>
    </source>
</evidence>
<keyword evidence="9" id="KW-0325">Glycoprotein</keyword>
<evidence type="ECO:0000256" key="6">
    <source>
        <dbReference type="ARBA" id="ARBA00022989"/>
    </source>
</evidence>
<evidence type="ECO:0000256" key="7">
    <source>
        <dbReference type="ARBA" id="ARBA00023034"/>
    </source>
</evidence>
<feature type="transmembrane region" description="Helical" evidence="10">
    <location>
        <begin position="12"/>
        <end position="35"/>
    </location>
</feature>
<proteinExistence type="inferred from homology"/>
<keyword evidence="5" id="KW-0735">Signal-anchor</keyword>
<keyword evidence="3" id="KW-0808">Transferase</keyword>
<dbReference type="Gene3D" id="3.40.50.300">
    <property type="entry name" value="P-loop containing nucleotide triphosphate hydrolases"/>
    <property type="match status" value="1"/>
</dbReference>
<keyword evidence="8 10" id="KW-0472">Membrane</keyword>
<name>A0ABQ6MKL8_9STRA</name>
<dbReference type="Pfam" id="PF03567">
    <property type="entry name" value="Sulfotransfer_2"/>
    <property type="match status" value="1"/>
</dbReference>
<evidence type="ECO:0000256" key="5">
    <source>
        <dbReference type="ARBA" id="ARBA00022968"/>
    </source>
</evidence>
<evidence type="ECO:0000256" key="3">
    <source>
        <dbReference type="ARBA" id="ARBA00022679"/>
    </source>
</evidence>
<dbReference type="Proteomes" id="UP001165060">
    <property type="component" value="Unassembled WGS sequence"/>
</dbReference>
<accession>A0ABQ6MKL8</accession>
<comment type="similarity">
    <text evidence="2">Belongs to the sulfotransferase 3 family.</text>
</comment>
<evidence type="ECO:0000313" key="12">
    <source>
        <dbReference type="Proteomes" id="UP001165060"/>
    </source>
</evidence>
<organism evidence="11 12">
    <name type="scientific">Tetraparma gracilis</name>
    <dbReference type="NCBI Taxonomy" id="2962635"/>
    <lineage>
        <taxon>Eukaryota</taxon>
        <taxon>Sar</taxon>
        <taxon>Stramenopiles</taxon>
        <taxon>Ochrophyta</taxon>
        <taxon>Bolidophyceae</taxon>
        <taxon>Parmales</taxon>
        <taxon>Triparmaceae</taxon>
        <taxon>Tetraparma</taxon>
    </lineage>
</organism>
<keyword evidence="6 10" id="KW-1133">Transmembrane helix</keyword>
<evidence type="ECO:0000256" key="8">
    <source>
        <dbReference type="ARBA" id="ARBA00023136"/>
    </source>
</evidence>
<evidence type="ECO:0000256" key="1">
    <source>
        <dbReference type="ARBA" id="ARBA00004323"/>
    </source>
</evidence>
<keyword evidence="12" id="KW-1185">Reference proteome</keyword>
<dbReference type="PANTHER" id="PTHR12129">
    <property type="entry name" value="HEPARAN SULFATE 2-O-SULFOTRANSFERASE"/>
    <property type="match status" value="1"/>
</dbReference>
<keyword evidence="7" id="KW-0333">Golgi apparatus</keyword>
<evidence type="ECO:0000256" key="2">
    <source>
        <dbReference type="ARBA" id="ARBA00010569"/>
    </source>
</evidence>